<dbReference type="RefSeq" id="WP_261615833.1">
    <property type="nucleotide sequence ID" value="NZ_JALIDZ010000004.1"/>
</dbReference>
<keyword evidence="3" id="KW-0812">Transmembrane</keyword>
<feature type="compositionally biased region" description="Basic and acidic residues" evidence="2">
    <location>
        <begin position="794"/>
        <end position="807"/>
    </location>
</feature>
<sequence length="856" mass="92563">MADSRDRRSDAGDKATSARRLIQGAIRRAAAAIAFERLWPALLPAVTIVAVYCIVSWLGLWISVPPSIRLGGLALFVLAFLASLWPLARLRLPRPGEARHRVETATGLAHRPLTALEDRLAGTHPSGAVADAATERLWTAHRARAAAGIGRLSAGMPAPRVAARDPYALRAIVVLLFVVSLAWAGPDWRGRLLSAAAPIGPDEAQIARIDAWVSPPRYTSRPPVLLTGSGARPEEGLGANGAAPAPISVPQGSQLVIRAPADAAVAVAAAFGTAESAPVPAAEAESAATAPAEYQIALDENGSVSVSLDGHQALGWRFEVIADRPPSIAFAHPPDFTATQALRLNYTVSDDYGVVGADARFEPLDPRLADADPLVPPPDFPLSLPQLRARSGAAQTIKELSSHPWAGSKVRLRLIARDDAGHEGLSDPVEITLPQRRFYEPLARAIVEQRRNLALDRNAVPMVAGALDALALQPEKNVGDYGVYLGMRSAFWRLRAGDGSEETLRGVIDQLWEVALQIEDGDLSLAAEDLRAAQERLMQALENGASDEEIEQLMAELREALDEFLRELAQRAMENQDQAQQMPMDPNAQTFSRNDLQRLLDAIENMARSGARDSARQMLSDLRNLLENLRNGRMQPGQMQAGPMGEMLDELADLIRRQQELMDQTFQLDQQGQQPGQGQGERGQGQQGEGQQGQGGNQLGQLGQGQGELREALRQLMEKLKELGGQPGNELGQAGEAMGEAEQSLGLGDTGDALDQQGRALDNLRRGAQSMAEALAQGMAQGMGMGQPGPNGRQRTDPFGRPLRTEGPDYGVTVEVPDEIDAQRAREILEELRRRLSDPLRPRLEKDYLERLLERF</sequence>
<dbReference type="Pfam" id="PF13779">
    <property type="entry name" value="DUF4175"/>
    <property type="match status" value="1"/>
</dbReference>
<name>A0AAW5R0S6_9HYPH</name>
<evidence type="ECO:0000256" key="1">
    <source>
        <dbReference type="SAM" id="Coils"/>
    </source>
</evidence>
<evidence type="ECO:0000256" key="3">
    <source>
        <dbReference type="SAM" id="Phobius"/>
    </source>
</evidence>
<keyword evidence="5" id="KW-1185">Reference proteome</keyword>
<feature type="coiled-coil region" evidence="1">
    <location>
        <begin position="612"/>
        <end position="664"/>
    </location>
</feature>
<dbReference type="EMBL" id="JALIDZ010000004">
    <property type="protein sequence ID" value="MCT8972268.1"/>
    <property type="molecule type" value="Genomic_DNA"/>
</dbReference>
<evidence type="ECO:0000313" key="5">
    <source>
        <dbReference type="Proteomes" id="UP001320898"/>
    </source>
</evidence>
<dbReference type="AlphaFoldDB" id="A0AAW5R0S6"/>
<organism evidence="4 5">
    <name type="scientific">Microbaculum marinisediminis</name>
    <dbReference type="NCBI Taxonomy" id="2931392"/>
    <lineage>
        <taxon>Bacteria</taxon>
        <taxon>Pseudomonadati</taxon>
        <taxon>Pseudomonadota</taxon>
        <taxon>Alphaproteobacteria</taxon>
        <taxon>Hyphomicrobiales</taxon>
        <taxon>Tepidamorphaceae</taxon>
        <taxon>Microbaculum</taxon>
    </lineage>
</organism>
<feature type="transmembrane region" description="Helical" evidence="3">
    <location>
        <begin position="167"/>
        <end position="185"/>
    </location>
</feature>
<keyword evidence="3" id="KW-1133">Transmembrane helix</keyword>
<feature type="region of interest" description="Disordered" evidence="2">
    <location>
        <begin position="668"/>
        <end position="707"/>
    </location>
</feature>
<comment type="caution">
    <text evidence="4">The sequence shown here is derived from an EMBL/GenBank/DDBJ whole genome shotgun (WGS) entry which is preliminary data.</text>
</comment>
<gene>
    <name evidence="4" type="ORF">MUB46_10400</name>
</gene>
<accession>A0AAW5R0S6</accession>
<protein>
    <submittedName>
        <fullName evidence="4">TIGR02302 family protein</fullName>
    </submittedName>
</protein>
<feature type="transmembrane region" description="Helical" evidence="3">
    <location>
        <begin position="38"/>
        <end position="62"/>
    </location>
</feature>
<keyword evidence="3" id="KW-0472">Membrane</keyword>
<evidence type="ECO:0000313" key="4">
    <source>
        <dbReference type="EMBL" id="MCT8972268.1"/>
    </source>
</evidence>
<feature type="compositionally biased region" description="Gly residues" evidence="2">
    <location>
        <begin position="675"/>
        <end position="706"/>
    </location>
</feature>
<feature type="coiled-coil region" evidence="1">
    <location>
        <begin position="523"/>
        <end position="574"/>
    </location>
</feature>
<dbReference type="InterPro" id="IPR012683">
    <property type="entry name" value="CHP02302_TM"/>
</dbReference>
<proteinExistence type="predicted"/>
<reference evidence="4 5" key="1">
    <citation type="submission" date="2022-04" db="EMBL/GenBank/DDBJ databases">
        <authorList>
            <person name="Ye Y.-Q."/>
            <person name="Du Z.-J."/>
        </authorList>
    </citation>
    <scope>NUCLEOTIDE SEQUENCE [LARGE SCALE GENOMIC DNA]</scope>
    <source>
        <strain evidence="4 5">A6E488</strain>
    </source>
</reference>
<feature type="region of interest" description="Disordered" evidence="2">
    <location>
        <begin position="724"/>
        <end position="755"/>
    </location>
</feature>
<feature type="transmembrane region" description="Helical" evidence="3">
    <location>
        <begin position="68"/>
        <end position="88"/>
    </location>
</feature>
<dbReference type="NCBIfam" id="TIGR02302">
    <property type="entry name" value="aProt_lowcomp"/>
    <property type="match status" value="1"/>
</dbReference>
<keyword evidence="1" id="KW-0175">Coiled coil</keyword>
<evidence type="ECO:0000256" key="2">
    <source>
        <dbReference type="SAM" id="MobiDB-lite"/>
    </source>
</evidence>
<feature type="region of interest" description="Disordered" evidence="2">
    <location>
        <begin position="781"/>
        <end position="810"/>
    </location>
</feature>
<dbReference type="Proteomes" id="UP001320898">
    <property type="component" value="Unassembled WGS sequence"/>
</dbReference>